<dbReference type="FunFam" id="1.10.3720.10:FF:000002">
    <property type="entry name" value="D-methionine ABC transporter permease MetI"/>
    <property type="match status" value="1"/>
</dbReference>
<evidence type="ECO:0000256" key="6">
    <source>
        <dbReference type="ARBA" id="ARBA00022989"/>
    </source>
</evidence>
<reference evidence="10" key="1">
    <citation type="submission" date="2023-12" db="EMBL/GenBank/DDBJ databases">
        <title>Dolosigranulum savutii sp. nov. isolated from human upper respiratory samples collected in Botswana.</title>
        <authorList>
            <person name="Kelly M.S."/>
        </authorList>
    </citation>
    <scope>NUCLEOTIDE SEQUENCE</scope>
    <source>
        <strain evidence="10">MSK433</strain>
    </source>
</reference>
<keyword evidence="6 8" id="KW-1133">Transmembrane helix</keyword>
<dbReference type="GO" id="GO:0048473">
    <property type="term" value="P:D-methionine transmembrane transport"/>
    <property type="evidence" value="ECO:0007669"/>
    <property type="project" value="TreeGrafter"/>
</dbReference>
<evidence type="ECO:0000313" key="10">
    <source>
        <dbReference type="EMBL" id="XBC45389.1"/>
    </source>
</evidence>
<evidence type="ECO:0000256" key="4">
    <source>
        <dbReference type="ARBA" id="ARBA00022475"/>
    </source>
</evidence>
<accession>A0AB74TGL5</accession>
<evidence type="ECO:0000256" key="8">
    <source>
        <dbReference type="RuleBase" id="RU363032"/>
    </source>
</evidence>
<feature type="transmembrane region" description="Helical" evidence="8">
    <location>
        <begin position="195"/>
        <end position="213"/>
    </location>
</feature>
<keyword evidence="5 8" id="KW-0812">Transmembrane</keyword>
<evidence type="ECO:0000256" key="2">
    <source>
        <dbReference type="ARBA" id="ARBA00007069"/>
    </source>
</evidence>
<feature type="domain" description="ABC transmembrane type-1" evidence="9">
    <location>
        <begin position="19"/>
        <end position="212"/>
    </location>
</feature>
<dbReference type="SUPFAM" id="SSF161098">
    <property type="entry name" value="MetI-like"/>
    <property type="match status" value="1"/>
</dbReference>
<keyword evidence="3 8" id="KW-0813">Transport</keyword>
<dbReference type="PANTHER" id="PTHR30450">
    <property type="entry name" value="ABC TRANSPORTER PERMEASE"/>
    <property type="match status" value="1"/>
</dbReference>
<dbReference type="InterPro" id="IPR000515">
    <property type="entry name" value="MetI-like"/>
</dbReference>
<evidence type="ECO:0000256" key="5">
    <source>
        <dbReference type="ARBA" id="ARBA00022692"/>
    </source>
</evidence>
<organism evidence="10">
    <name type="scientific">Dolosigranulum savutiense</name>
    <dbReference type="NCBI Taxonomy" id="3110288"/>
    <lineage>
        <taxon>Bacteria</taxon>
        <taxon>Bacillati</taxon>
        <taxon>Bacillota</taxon>
        <taxon>Bacilli</taxon>
        <taxon>Lactobacillales</taxon>
        <taxon>Carnobacteriaceae</taxon>
        <taxon>Dolosigranulum</taxon>
    </lineage>
</organism>
<gene>
    <name evidence="10" type="ORF">VUQ08_05730</name>
</gene>
<keyword evidence="7 8" id="KW-0472">Membrane</keyword>
<feature type="transmembrane region" description="Helical" evidence="8">
    <location>
        <begin position="157"/>
        <end position="183"/>
    </location>
</feature>
<feature type="transmembrane region" description="Helical" evidence="8">
    <location>
        <begin position="95"/>
        <end position="113"/>
    </location>
</feature>
<evidence type="ECO:0000259" key="9">
    <source>
        <dbReference type="PROSITE" id="PS50928"/>
    </source>
</evidence>
<dbReference type="AlphaFoldDB" id="A0AB74TGL5"/>
<dbReference type="EMBL" id="CP142433">
    <property type="protein sequence ID" value="XBC45389.1"/>
    <property type="molecule type" value="Genomic_DNA"/>
</dbReference>
<dbReference type="InterPro" id="IPR035906">
    <property type="entry name" value="MetI-like_sf"/>
</dbReference>
<dbReference type="Pfam" id="PF00528">
    <property type="entry name" value="BPD_transp_1"/>
    <property type="match status" value="1"/>
</dbReference>
<evidence type="ECO:0000256" key="1">
    <source>
        <dbReference type="ARBA" id="ARBA00004651"/>
    </source>
</evidence>
<comment type="similarity">
    <text evidence="2">Belongs to the binding-protein-dependent transport system permease family. CysTW subfamily.</text>
</comment>
<keyword evidence="4" id="KW-1003">Cell membrane</keyword>
<dbReference type="CDD" id="cd06261">
    <property type="entry name" value="TM_PBP2"/>
    <property type="match status" value="1"/>
</dbReference>
<dbReference type="Gene3D" id="1.10.3720.10">
    <property type="entry name" value="MetI-like"/>
    <property type="match status" value="1"/>
</dbReference>
<dbReference type="GO" id="GO:0005886">
    <property type="term" value="C:plasma membrane"/>
    <property type="evidence" value="ECO:0007669"/>
    <property type="project" value="UniProtKB-SubCell"/>
</dbReference>
<protein>
    <submittedName>
        <fullName evidence="10">Methionine ABC transporter permease</fullName>
    </submittedName>
</protein>
<feature type="transmembrane region" description="Helical" evidence="8">
    <location>
        <begin position="125"/>
        <end position="145"/>
    </location>
</feature>
<dbReference type="InterPro" id="IPR051322">
    <property type="entry name" value="AA_ABC_Transporter_Permease"/>
</dbReference>
<evidence type="ECO:0000256" key="7">
    <source>
        <dbReference type="ARBA" id="ARBA00023136"/>
    </source>
</evidence>
<feature type="transmembrane region" description="Helical" evidence="8">
    <location>
        <begin position="25"/>
        <end position="47"/>
    </location>
</feature>
<dbReference type="RefSeq" id="WP_347299911.1">
    <property type="nucleotide sequence ID" value="NZ_CP142433.1"/>
</dbReference>
<evidence type="ECO:0000256" key="3">
    <source>
        <dbReference type="ARBA" id="ARBA00022448"/>
    </source>
</evidence>
<dbReference type="PROSITE" id="PS50928">
    <property type="entry name" value="ABC_TM1"/>
    <property type="match status" value="1"/>
</dbReference>
<proteinExistence type="inferred from homology"/>
<name>A0AB74TGL5_9LACT</name>
<feature type="transmembrane region" description="Helical" evidence="8">
    <location>
        <begin position="68"/>
        <end position="89"/>
    </location>
</feature>
<comment type="subcellular location">
    <subcellularLocation>
        <location evidence="1 8">Cell membrane</location>
        <topology evidence="1 8">Multi-pass membrane protein</topology>
    </subcellularLocation>
</comment>
<dbReference type="PANTHER" id="PTHR30450:SF1">
    <property type="entry name" value="D-METHIONINE TRANSPORT SYSTEM PERMEASE PROTEIN METI-RELATED"/>
    <property type="match status" value="1"/>
</dbReference>
<sequence length="222" mass="24026">MNNITIFVEKMGPEFLIAFKDTSIMIGWSLLITILIGIPLGILLYVTSQELLWKKGWVRQLSNTIINIIRSIPFVILMVALIPITVLLVGTSTGARGAIVPLSVAAIPLLARLTETALKNIDTGVLESSVAAGASTWQIIFSVLIPEALFEVIQSVTLTLINLIAYSAIVGAVGGGGIGDLAIRYGYYRYDNTTLIITVLLLVVIVQLIQFSGDWLAKKTKK</sequence>